<dbReference type="AlphaFoldDB" id="A0A1G6H252"/>
<evidence type="ECO:0000313" key="2">
    <source>
        <dbReference type="Proteomes" id="UP000199086"/>
    </source>
</evidence>
<dbReference type="RefSeq" id="WP_092610323.1">
    <property type="nucleotide sequence ID" value="NZ_FMYF01000006.1"/>
</dbReference>
<dbReference type="PANTHER" id="PTHR13812">
    <property type="entry name" value="KETIMINE REDUCTASE MU-CRYSTALLIN"/>
    <property type="match status" value="1"/>
</dbReference>
<organism evidence="1 2">
    <name type="scientific">Raineyella antarctica</name>
    <dbReference type="NCBI Taxonomy" id="1577474"/>
    <lineage>
        <taxon>Bacteria</taxon>
        <taxon>Bacillati</taxon>
        <taxon>Actinomycetota</taxon>
        <taxon>Actinomycetes</taxon>
        <taxon>Propionibacteriales</taxon>
        <taxon>Propionibacteriaceae</taxon>
        <taxon>Raineyella</taxon>
    </lineage>
</organism>
<dbReference type="EMBL" id="FMYF01000006">
    <property type="protein sequence ID" value="SDB87985.1"/>
    <property type="molecule type" value="Genomic_DNA"/>
</dbReference>
<dbReference type="GO" id="GO:0005737">
    <property type="term" value="C:cytoplasm"/>
    <property type="evidence" value="ECO:0007669"/>
    <property type="project" value="TreeGrafter"/>
</dbReference>
<keyword evidence="2" id="KW-1185">Reference proteome</keyword>
<dbReference type="STRING" id="1577474.GA0111570_10625"/>
<dbReference type="PIRSF" id="PIRSF001439">
    <property type="entry name" value="CryM"/>
    <property type="match status" value="1"/>
</dbReference>
<dbReference type="InterPro" id="IPR023401">
    <property type="entry name" value="ODC_N"/>
</dbReference>
<dbReference type="InterPro" id="IPR036291">
    <property type="entry name" value="NAD(P)-bd_dom_sf"/>
</dbReference>
<dbReference type="InterPro" id="IPR003462">
    <property type="entry name" value="ODC_Mu_crystall"/>
</dbReference>
<dbReference type="Proteomes" id="UP000199086">
    <property type="component" value="Unassembled WGS sequence"/>
</dbReference>
<dbReference type="Pfam" id="PF02423">
    <property type="entry name" value="OCD_Mu_crystall"/>
    <property type="match status" value="1"/>
</dbReference>
<dbReference type="PANTHER" id="PTHR13812:SF19">
    <property type="entry name" value="KETIMINE REDUCTASE MU-CRYSTALLIN"/>
    <property type="match status" value="1"/>
</dbReference>
<gene>
    <name evidence="1" type="ORF">GA0111570_10625</name>
</gene>
<name>A0A1G6H252_9ACTN</name>
<evidence type="ECO:0000313" key="1">
    <source>
        <dbReference type="EMBL" id="SDB87985.1"/>
    </source>
</evidence>
<dbReference type="OrthoDB" id="9801817at2"/>
<protein>
    <submittedName>
        <fullName evidence="1">Ornithine cyclodeaminase/alanine dehydrogenase</fullName>
    </submittedName>
</protein>
<reference evidence="1 2" key="1">
    <citation type="submission" date="2016-06" db="EMBL/GenBank/DDBJ databases">
        <authorList>
            <person name="Olsen C.W."/>
            <person name="Carey S."/>
            <person name="Hinshaw L."/>
            <person name="Karasin A.I."/>
        </authorList>
    </citation>
    <scope>NUCLEOTIDE SEQUENCE [LARGE SCALE GENOMIC DNA]</scope>
    <source>
        <strain evidence="1 2">LZ-22</strain>
    </source>
</reference>
<dbReference type="SUPFAM" id="SSF51735">
    <property type="entry name" value="NAD(P)-binding Rossmann-fold domains"/>
    <property type="match status" value="1"/>
</dbReference>
<sequence>MSHDSTTTPAGSLRMLSAADVEQLADWREAIDALRDAYGRHLTDDMVPMRSMARDTGIWLRGMTAISTSGKHVGAKMITVNRQNVKASYTVLLIDREVATLKALVDGSHITGLRTAATSAVFVDQAAPQRPVRVAVVGSGFEAYNHFLAVSKIREVASATVFSPRETSRQAFADRAAAETGLVVVPAASAEEAVRGADVVLCAARSRDESPTLSGAWVGPGTTVVSIGSTLPEQREVGTDLLAKAARIVADMVEEVSEDTGDFLAAKADGIDFEGRLFSLADIVSGRQAARTGEDEIVVYKSVGSALQDIVVAEQLLASAERLGIGTVVGSPIQPIDK</sequence>
<proteinExistence type="predicted"/>
<dbReference type="Gene3D" id="3.30.1780.10">
    <property type="entry name" value="ornithine cyclodeaminase, domain 1"/>
    <property type="match status" value="1"/>
</dbReference>
<dbReference type="Gene3D" id="3.40.50.720">
    <property type="entry name" value="NAD(P)-binding Rossmann-like Domain"/>
    <property type="match status" value="1"/>
</dbReference>
<accession>A0A1G6H252</accession>